<evidence type="ECO:0000313" key="10">
    <source>
        <dbReference type="Proteomes" id="UP000622245"/>
    </source>
</evidence>
<dbReference type="PANTHER" id="PTHR33938:SF15">
    <property type="entry name" value="FERULOYL ESTERASE B-RELATED"/>
    <property type="match status" value="1"/>
</dbReference>
<dbReference type="GO" id="GO:0016787">
    <property type="term" value="F:hydrolase activity"/>
    <property type="evidence" value="ECO:0007669"/>
    <property type="project" value="UniProtKB-KW"/>
</dbReference>
<dbReference type="PANTHER" id="PTHR33938">
    <property type="entry name" value="FERULOYL ESTERASE B-RELATED"/>
    <property type="match status" value="1"/>
</dbReference>
<organism evidence="9 10">
    <name type="scientific">Micromonospora tarensis</name>
    <dbReference type="NCBI Taxonomy" id="2806100"/>
    <lineage>
        <taxon>Bacteria</taxon>
        <taxon>Bacillati</taxon>
        <taxon>Actinomycetota</taxon>
        <taxon>Actinomycetes</taxon>
        <taxon>Micromonosporales</taxon>
        <taxon>Micromonosporaceae</taxon>
        <taxon>Micromonospora</taxon>
    </lineage>
</organism>
<dbReference type="Gene3D" id="3.40.50.1820">
    <property type="entry name" value="alpha/beta hydrolase"/>
    <property type="match status" value="1"/>
</dbReference>
<keyword evidence="8" id="KW-0472">Membrane</keyword>
<protein>
    <submittedName>
        <fullName evidence="9">Tannase/feruloyl esterase family alpha/beta hydrolase</fullName>
    </submittedName>
</protein>
<keyword evidence="10" id="KW-1185">Reference proteome</keyword>
<dbReference type="EMBL" id="JAEVHL010000019">
    <property type="protein sequence ID" value="MBM0275224.1"/>
    <property type="molecule type" value="Genomic_DNA"/>
</dbReference>
<keyword evidence="7" id="KW-1015">Disulfide bond</keyword>
<evidence type="ECO:0000256" key="7">
    <source>
        <dbReference type="ARBA" id="ARBA00023157"/>
    </source>
</evidence>
<evidence type="ECO:0000256" key="1">
    <source>
        <dbReference type="ARBA" id="ARBA00006249"/>
    </source>
</evidence>
<reference evidence="9 10" key="1">
    <citation type="submission" date="2021-01" db="EMBL/GenBank/DDBJ databases">
        <title>Draft genome sequence of Micromonospora sp. strain STR1s_6.</title>
        <authorList>
            <person name="Karlyshev A."/>
            <person name="Jawad R."/>
        </authorList>
    </citation>
    <scope>NUCLEOTIDE SEQUENCE [LARGE SCALE GENOMIC DNA]</scope>
    <source>
        <strain evidence="9 10">STR1S-6</strain>
    </source>
</reference>
<keyword evidence="6" id="KW-0106">Calcium</keyword>
<dbReference type="RefSeq" id="WP_203147624.1">
    <property type="nucleotide sequence ID" value="NZ_JAEVHL010000019.1"/>
</dbReference>
<accession>A0ABS1YCU7</accession>
<evidence type="ECO:0000256" key="8">
    <source>
        <dbReference type="SAM" id="Phobius"/>
    </source>
</evidence>
<keyword evidence="8" id="KW-0812">Transmembrane</keyword>
<proteinExistence type="inferred from homology"/>
<evidence type="ECO:0000256" key="6">
    <source>
        <dbReference type="ARBA" id="ARBA00022837"/>
    </source>
</evidence>
<keyword evidence="3" id="KW-0479">Metal-binding</keyword>
<keyword evidence="4" id="KW-0732">Signal</keyword>
<dbReference type="InterPro" id="IPR029058">
    <property type="entry name" value="AB_hydrolase_fold"/>
</dbReference>
<comment type="similarity">
    <text evidence="1">Belongs to the tannase family.</text>
</comment>
<keyword evidence="8" id="KW-1133">Transmembrane helix</keyword>
<sequence length="580" mass="61919">MTHGTVLALSAVSRRPGGTACLGRRSAMNQVLRVRRRLRRSSAALALVTTFLGATAVIGSTPATATAGTTPACAELAGSEIPASAISLPTRGGRVGSANLVTQTVSGQTVEYCSVGASLFPVDPTAPDIRLQLAMPLDWNHNALMFGGGGYNGTIPAITQNVPFGRPDQPAPLARGYATFGSDSGHQAGPAGSLDGSFGMNDEALRNFAAGDALKKTHDAARYLIRRGYGAGPGRTYFAGGSTGGREALVVAQRWPDAFDGVISAYPAWNNTAEVLQLGHLAQVMSRPGAFPGPEKQTLLYDSVMAACDGRDGLQDQIISNLDGCHFDPRALRCPSGADTGPTCLSDAQLTSVVAASTPFKWPYRIASGERYYPGFPLLSGADMRTPVLGFGTSAPANPMPVTSGYGVQYWDQWVKFFLTRDPGHNSLDVDPRRPGKWLPRISYLSTIQDRNNSDLRPFARSGGKLLLLHGAADELVSHRSTNDYYRRVLDTVGPRQSSEFMRYYLVPGANHANVGAPAFAANWDSLTALERWVEKGQPPVKPVAVDGRSGRTRPLCEYPAWPKYRSGDPESAQSFNCVR</sequence>
<dbReference type="InterPro" id="IPR011118">
    <property type="entry name" value="Tannase/feruloyl_esterase"/>
</dbReference>
<feature type="transmembrane region" description="Helical" evidence="8">
    <location>
        <begin position="43"/>
        <end position="63"/>
    </location>
</feature>
<evidence type="ECO:0000256" key="3">
    <source>
        <dbReference type="ARBA" id="ARBA00022723"/>
    </source>
</evidence>
<evidence type="ECO:0000256" key="2">
    <source>
        <dbReference type="ARBA" id="ARBA00022487"/>
    </source>
</evidence>
<dbReference type="Proteomes" id="UP000622245">
    <property type="component" value="Unassembled WGS sequence"/>
</dbReference>
<name>A0ABS1YCU7_9ACTN</name>
<evidence type="ECO:0000313" key="9">
    <source>
        <dbReference type="EMBL" id="MBM0275224.1"/>
    </source>
</evidence>
<dbReference type="SUPFAM" id="SSF53474">
    <property type="entry name" value="alpha/beta-Hydrolases"/>
    <property type="match status" value="1"/>
</dbReference>
<keyword evidence="2" id="KW-0719">Serine esterase</keyword>
<evidence type="ECO:0000256" key="5">
    <source>
        <dbReference type="ARBA" id="ARBA00022801"/>
    </source>
</evidence>
<comment type="caution">
    <text evidence="9">The sequence shown here is derived from an EMBL/GenBank/DDBJ whole genome shotgun (WGS) entry which is preliminary data.</text>
</comment>
<gene>
    <name evidence="9" type="ORF">JM949_07020</name>
</gene>
<keyword evidence="5 9" id="KW-0378">Hydrolase</keyword>
<evidence type="ECO:0000256" key="4">
    <source>
        <dbReference type="ARBA" id="ARBA00022729"/>
    </source>
</evidence>
<dbReference type="Pfam" id="PF07519">
    <property type="entry name" value="Tannase"/>
    <property type="match status" value="1"/>
</dbReference>